<name>A0A915YKB6_9BACT</name>
<proteinExistence type="predicted"/>
<organism evidence="1 2">
    <name type="scientific">Aureispira anguillae</name>
    <dbReference type="NCBI Taxonomy" id="2864201"/>
    <lineage>
        <taxon>Bacteria</taxon>
        <taxon>Pseudomonadati</taxon>
        <taxon>Bacteroidota</taxon>
        <taxon>Saprospiria</taxon>
        <taxon>Saprospirales</taxon>
        <taxon>Saprospiraceae</taxon>
        <taxon>Aureispira</taxon>
    </lineage>
</organism>
<evidence type="ECO:0000313" key="1">
    <source>
        <dbReference type="EMBL" id="BDS14678.1"/>
    </source>
</evidence>
<dbReference type="Proteomes" id="UP001060919">
    <property type="component" value="Chromosome"/>
</dbReference>
<dbReference type="KEGG" id="aup:AsAng_0054590"/>
<evidence type="ECO:0000313" key="2">
    <source>
        <dbReference type="Proteomes" id="UP001060919"/>
    </source>
</evidence>
<reference evidence="1" key="1">
    <citation type="submission" date="2022-09" db="EMBL/GenBank/DDBJ databases">
        <title>Aureispira anguillicida sp. nov., isolated from Leptocephalus of Japanese eel Anguilla japonica.</title>
        <authorList>
            <person name="Yuasa K."/>
            <person name="Mekata T."/>
            <person name="Ikunari K."/>
        </authorList>
    </citation>
    <scope>NUCLEOTIDE SEQUENCE</scope>
    <source>
        <strain evidence="1">EL160426</strain>
    </source>
</reference>
<keyword evidence="2" id="KW-1185">Reference proteome</keyword>
<sequence length="217" mass="23918">MKTTTQLLKLSIICSTFFLLFSCKQECDCDKNPKMSDATTRAVDLDINKTFRERLVSSVGTQVNSVANVTRFKFSMDMLPEGIEPQDLTLLTKQASEGKSEASANVEATELVTSIFNALIAAESSANQLEVDFSMSEKPIDNGSFIFGITAVDPQDLTLMMYDEEGFGMVANNQFSVSEGSNYKALNVSGLKTGSYIFKLRNEKAGKELVRRVEIVQ</sequence>
<dbReference type="RefSeq" id="WP_264789895.1">
    <property type="nucleotide sequence ID" value="NZ_AP026867.1"/>
</dbReference>
<gene>
    <name evidence="1" type="ORF">AsAng_0054590</name>
</gene>
<accession>A0A915YKB6</accession>
<dbReference type="AlphaFoldDB" id="A0A915YKB6"/>
<protein>
    <submittedName>
        <fullName evidence="1">Uncharacterized protein</fullName>
    </submittedName>
</protein>
<dbReference type="PROSITE" id="PS51257">
    <property type="entry name" value="PROKAR_LIPOPROTEIN"/>
    <property type="match status" value="1"/>
</dbReference>
<dbReference type="EMBL" id="AP026867">
    <property type="protein sequence ID" value="BDS14678.1"/>
    <property type="molecule type" value="Genomic_DNA"/>
</dbReference>